<name>A0A6P1DRH7_9GAMM</name>
<feature type="region of interest" description="Disordered" evidence="1">
    <location>
        <begin position="1"/>
        <end position="134"/>
    </location>
</feature>
<dbReference type="AlphaFoldDB" id="A0A6P1DRH7"/>
<evidence type="ECO:0000313" key="3">
    <source>
        <dbReference type="Proteomes" id="UP000471640"/>
    </source>
</evidence>
<feature type="compositionally biased region" description="Low complexity" evidence="1">
    <location>
        <begin position="112"/>
        <end position="122"/>
    </location>
</feature>
<reference evidence="3" key="1">
    <citation type="journal article" date="2020" name="Microbiol. Resour. Announc.">
        <title>Draft Genome Sequences of Thiorhodococcus mannitoliphagus and Thiorhodococcus minor, Purple Sulfur Photosynthetic Bacteria in the Gammaproteobacterial Family Chromatiaceae.</title>
        <authorList>
            <person name="Aviles F.A."/>
            <person name="Meyer T.E."/>
            <person name="Kyndt J.A."/>
        </authorList>
    </citation>
    <scope>NUCLEOTIDE SEQUENCE [LARGE SCALE GENOMIC DNA]</scope>
    <source>
        <strain evidence="3">DSM 18266</strain>
    </source>
</reference>
<comment type="caution">
    <text evidence="2">The sequence shown here is derived from an EMBL/GenBank/DDBJ whole genome shotgun (WGS) entry which is preliminary data.</text>
</comment>
<keyword evidence="3" id="KW-1185">Reference proteome</keyword>
<dbReference type="Proteomes" id="UP000471640">
    <property type="component" value="Unassembled WGS sequence"/>
</dbReference>
<sequence length="134" mass="15824">MSEPIKNLRPVHAQTPSRALADEHESALDQQRTWVVRKERKQDERRQGERRRGERRNQERRADERRSDDRRDGNRLSDDRRTLDRRAVDRRKVDRRGGDRRSASSRLPPKPKSSAPFKSSSGGKRRRGIIDDYA</sequence>
<reference evidence="2 3" key="2">
    <citation type="submission" date="2020-02" db="EMBL/GenBank/DDBJ databases">
        <title>Genome sequences of Thiorhodococcus mannitoliphagus and Thiorhodococcus minor, purple sulfur photosynthetic bacteria in the gammaproteobacterial family, Chromatiaceae.</title>
        <authorList>
            <person name="Aviles F.A."/>
            <person name="Meyer T.E."/>
            <person name="Kyndt J.A."/>
        </authorList>
    </citation>
    <scope>NUCLEOTIDE SEQUENCE [LARGE SCALE GENOMIC DNA]</scope>
    <source>
        <strain evidence="2 3">DSM 18266</strain>
    </source>
</reference>
<proteinExistence type="predicted"/>
<evidence type="ECO:0000256" key="1">
    <source>
        <dbReference type="SAM" id="MobiDB-lite"/>
    </source>
</evidence>
<dbReference type="RefSeq" id="WP_164653204.1">
    <property type="nucleotide sequence ID" value="NZ_JAAIJR010000022.1"/>
</dbReference>
<organism evidence="2 3">
    <name type="scientific">Thiorhodococcus mannitoliphagus</name>
    <dbReference type="NCBI Taxonomy" id="329406"/>
    <lineage>
        <taxon>Bacteria</taxon>
        <taxon>Pseudomonadati</taxon>
        <taxon>Pseudomonadota</taxon>
        <taxon>Gammaproteobacteria</taxon>
        <taxon>Chromatiales</taxon>
        <taxon>Chromatiaceae</taxon>
        <taxon>Thiorhodococcus</taxon>
    </lineage>
</organism>
<gene>
    <name evidence="2" type="ORF">G3480_07390</name>
</gene>
<dbReference type="EMBL" id="JAAIJR010000022">
    <property type="protein sequence ID" value="NEX20140.1"/>
    <property type="molecule type" value="Genomic_DNA"/>
</dbReference>
<feature type="compositionally biased region" description="Basic and acidic residues" evidence="1">
    <location>
        <begin position="36"/>
        <end position="102"/>
    </location>
</feature>
<evidence type="ECO:0000313" key="2">
    <source>
        <dbReference type="EMBL" id="NEX20140.1"/>
    </source>
</evidence>
<protein>
    <submittedName>
        <fullName evidence="2">Uncharacterized protein</fullName>
    </submittedName>
</protein>
<accession>A0A6P1DRH7</accession>